<comment type="caution">
    <text evidence="2">The sequence shown here is derived from an EMBL/GenBank/DDBJ whole genome shotgun (WGS) entry which is preliminary data.</text>
</comment>
<dbReference type="EMBL" id="JACHMQ010000001">
    <property type="protein sequence ID" value="MBB6400507.1"/>
    <property type="molecule type" value="Genomic_DNA"/>
</dbReference>
<name>A0A7X0G897_9ACTN</name>
<evidence type="ECO:0000256" key="1">
    <source>
        <dbReference type="SAM" id="MobiDB-lite"/>
    </source>
</evidence>
<reference evidence="2 3" key="1">
    <citation type="submission" date="2020-08" db="EMBL/GenBank/DDBJ databases">
        <title>Sequencing the genomes of 1000 actinobacteria strains.</title>
        <authorList>
            <person name="Klenk H.-P."/>
        </authorList>
    </citation>
    <scope>NUCLEOTIDE SEQUENCE [LARGE SCALE GENOMIC DNA]</scope>
    <source>
        <strain evidence="2 3">DSM 43675</strain>
    </source>
</reference>
<accession>A0A7X0G897</accession>
<evidence type="ECO:0000313" key="2">
    <source>
        <dbReference type="EMBL" id="MBB6400507.1"/>
    </source>
</evidence>
<gene>
    <name evidence="2" type="ORF">BKA00_007421</name>
</gene>
<dbReference type="AlphaFoldDB" id="A0A7X0G897"/>
<evidence type="ECO:0000313" key="3">
    <source>
        <dbReference type="Proteomes" id="UP000546324"/>
    </source>
</evidence>
<sequence length="560" mass="62026">MQRYSIGPTWETDPEKLPLPREDLHQTPDGFWIPKPTRSLGYAGLTWGLKNVLQPDGPRKGLPFKPTAEQLRFILWWYAVDANGQFVYVSGMFQRMKGAGKDPLGAFLCLLELLGPCRFGGWNADGTPRVIAHSAPWVAVTAVSEEQTRNTMGLLGPMLSDAAREKYGVDAGQKIWHTTAGILQAFASSFRSLEGKRTSFVLMNETHHWVAGNSGHSMAEVIENNGVKSRDGAARTLAITNAHIPGEDSVAERMWDGYQSWLGGRLVQDDPPYLVDSLQAPPDTDLADDDSLRAGIIAARGDADWLDVDRVMKAVRDPRKPVSQSRRYFLNQVVAAEDAFVSAPEWDAIAAEGKAVSPEDEIVMFFDGSVNDDSTALVGCRVSDGHIFSIAGWDCPAGPAGNDWRVDKGDVDRIVRGALQHRNVLAFWGDVLHFEGHHDAWATEFGHKLLLWAREGKFRHATAWDMRLNTKPFTEACERFYADVGAGAITHDGDPALRLHMLNARRRPNRFGVGIGKENRDSPRKVDRAVCAVGAHMLRRMLLESGRMEKRKQPGVLIAF</sequence>
<organism evidence="2 3">
    <name type="scientific">Actinomadura coerulea</name>
    <dbReference type="NCBI Taxonomy" id="46159"/>
    <lineage>
        <taxon>Bacteria</taxon>
        <taxon>Bacillati</taxon>
        <taxon>Actinomycetota</taxon>
        <taxon>Actinomycetes</taxon>
        <taxon>Streptosporangiales</taxon>
        <taxon>Thermomonosporaceae</taxon>
        <taxon>Actinomadura</taxon>
    </lineage>
</organism>
<protein>
    <recommendedName>
        <fullName evidence="4">Terminase</fullName>
    </recommendedName>
</protein>
<dbReference type="Proteomes" id="UP000546324">
    <property type="component" value="Unassembled WGS sequence"/>
</dbReference>
<keyword evidence="3" id="KW-1185">Reference proteome</keyword>
<proteinExistence type="predicted"/>
<dbReference type="RefSeq" id="WP_185033089.1">
    <property type="nucleotide sequence ID" value="NZ_JACHMQ010000001.1"/>
</dbReference>
<feature type="region of interest" description="Disordered" evidence="1">
    <location>
        <begin position="1"/>
        <end position="21"/>
    </location>
</feature>
<evidence type="ECO:0008006" key="4">
    <source>
        <dbReference type="Google" id="ProtNLM"/>
    </source>
</evidence>